<dbReference type="Gene3D" id="3.30.1370.110">
    <property type="match status" value="1"/>
</dbReference>
<dbReference type="Gene3D" id="3.40.50.300">
    <property type="entry name" value="P-loop containing nucleotide triphosphate hydrolases"/>
    <property type="match status" value="1"/>
</dbReference>
<dbReference type="InterPro" id="IPR005747">
    <property type="entry name" value="MutS2"/>
</dbReference>
<dbReference type="PANTHER" id="PTHR48466">
    <property type="entry name" value="OS10G0509000 PROTEIN-RELATED"/>
    <property type="match status" value="1"/>
</dbReference>
<dbReference type="InterPro" id="IPR046893">
    <property type="entry name" value="MSSS"/>
</dbReference>
<dbReference type="Pfam" id="PF01713">
    <property type="entry name" value="Smr"/>
    <property type="match status" value="1"/>
</dbReference>
<evidence type="ECO:0000256" key="8">
    <source>
        <dbReference type="HAMAP-Rule" id="MF_00092"/>
    </source>
</evidence>
<dbReference type="SUPFAM" id="SSF48334">
    <property type="entry name" value="DNA repair protein MutS, domain III"/>
    <property type="match status" value="1"/>
</dbReference>
<gene>
    <name evidence="8" type="primary">mutS2</name>
    <name evidence="8" type="synonym">rqcU</name>
    <name evidence="12" type="ORF">H8R94_05200</name>
</gene>
<feature type="domain" description="Smr" evidence="11">
    <location>
        <begin position="725"/>
        <end position="800"/>
    </location>
</feature>
<dbReference type="EC" id="3.6.4.-" evidence="8"/>
<accession>A0ABR7GEX8</accession>
<dbReference type="PIRSF" id="PIRSF005814">
    <property type="entry name" value="MutS_YshD"/>
    <property type="match status" value="1"/>
</dbReference>
<comment type="function">
    <text evidence="8">Acts as a ribosome collision sensor, splitting the ribosome into its 2 subunits. Detects stalled/collided 70S ribosomes which it binds and splits by an ATP-hydrolysis driven conformational change. Acts upstream of the ribosome quality control system (RQC), a ribosome-associated complex that mediates the extraction of incompletely synthesized nascent chains from stalled ribosomes and their subsequent degradation. Probably generates substrates for RQC.</text>
</comment>
<evidence type="ECO:0000259" key="11">
    <source>
        <dbReference type="PROSITE" id="PS50828"/>
    </source>
</evidence>
<dbReference type="SMART" id="SM00463">
    <property type="entry name" value="SMR"/>
    <property type="match status" value="1"/>
</dbReference>
<evidence type="ECO:0000256" key="5">
    <source>
        <dbReference type="ARBA" id="ARBA00022840"/>
    </source>
</evidence>
<evidence type="ECO:0000256" key="3">
    <source>
        <dbReference type="ARBA" id="ARBA00022741"/>
    </source>
</evidence>
<organism evidence="12 13">
    <name type="scientific">Roseburia lenta</name>
    <dbReference type="NCBI Taxonomy" id="2763061"/>
    <lineage>
        <taxon>Bacteria</taxon>
        <taxon>Bacillati</taxon>
        <taxon>Bacillota</taxon>
        <taxon>Clostridia</taxon>
        <taxon>Lachnospirales</taxon>
        <taxon>Lachnospiraceae</taxon>
        <taxon>Roseburia</taxon>
    </lineage>
</organism>
<keyword evidence="5 8" id="KW-0067">ATP-binding</keyword>
<feature type="coiled-coil region" evidence="9">
    <location>
        <begin position="230"/>
        <end position="265"/>
    </location>
</feature>
<protein>
    <recommendedName>
        <fullName evidence="8">Endonuclease MutS2</fullName>
        <ecNumber evidence="8">3.1.-.-</ecNumber>
    </recommendedName>
    <alternativeName>
        <fullName evidence="8">Ribosome-associated protein quality control-upstream factor</fullName>
        <shortName evidence="8">RQC-upstream factor</shortName>
        <shortName evidence="8">RqcU</shortName>
        <ecNumber evidence="8">3.6.4.-</ecNumber>
    </alternativeName>
</protein>
<dbReference type="InterPro" id="IPR036187">
    <property type="entry name" value="DNA_mismatch_repair_MutS_sf"/>
</dbReference>
<dbReference type="CDD" id="cd03280">
    <property type="entry name" value="ABC_MutS2"/>
    <property type="match status" value="1"/>
</dbReference>
<keyword evidence="2 8" id="KW-0699">rRNA-binding</keyword>
<dbReference type="EMBL" id="JACOPG010000002">
    <property type="protein sequence ID" value="MBC5686003.1"/>
    <property type="molecule type" value="Genomic_DNA"/>
</dbReference>
<evidence type="ECO:0000256" key="6">
    <source>
        <dbReference type="ARBA" id="ARBA00022884"/>
    </source>
</evidence>
<evidence type="ECO:0000256" key="1">
    <source>
        <dbReference type="ARBA" id="ARBA00022722"/>
    </source>
</evidence>
<proteinExistence type="inferred from homology"/>
<dbReference type="InterPro" id="IPR007696">
    <property type="entry name" value="DNA_mismatch_repair_MutS_core"/>
</dbReference>
<dbReference type="Pfam" id="PF20297">
    <property type="entry name" value="MSSS"/>
    <property type="match status" value="1"/>
</dbReference>
<evidence type="ECO:0000256" key="2">
    <source>
        <dbReference type="ARBA" id="ARBA00022730"/>
    </source>
</evidence>
<dbReference type="PROSITE" id="PS50828">
    <property type="entry name" value="SMR"/>
    <property type="match status" value="1"/>
</dbReference>
<dbReference type="InterPro" id="IPR045076">
    <property type="entry name" value="MutS"/>
</dbReference>
<dbReference type="Proteomes" id="UP000643810">
    <property type="component" value="Unassembled WGS sequence"/>
</dbReference>
<evidence type="ECO:0000256" key="10">
    <source>
        <dbReference type="SAM" id="MobiDB-lite"/>
    </source>
</evidence>
<feature type="region of interest" description="Disordered" evidence="10">
    <location>
        <begin position="625"/>
        <end position="646"/>
    </location>
</feature>
<dbReference type="InterPro" id="IPR027417">
    <property type="entry name" value="P-loop_NTPase"/>
</dbReference>
<keyword evidence="8 12" id="KW-0255">Endonuclease</keyword>
<keyword evidence="4 8" id="KW-0378">Hydrolase</keyword>
<keyword evidence="6 8" id="KW-0694">RNA-binding</keyword>
<dbReference type="SUPFAM" id="SSF160443">
    <property type="entry name" value="SMR domain-like"/>
    <property type="match status" value="1"/>
</dbReference>
<evidence type="ECO:0000313" key="13">
    <source>
        <dbReference type="Proteomes" id="UP000643810"/>
    </source>
</evidence>
<dbReference type="Pfam" id="PF00488">
    <property type="entry name" value="MutS_V"/>
    <property type="match status" value="1"/>
</dbReference>
<reference evidence="12 13" key="1">
    <citation type="submission" date="2020-08" db="EMBL/GenBank/DDBJ databases">
        <title>Genome public.</title>
        <authorList>
            <person name="Liu C."/>
            <person name="Sun Q."/>
        </authorList>
    </citation>
    <scope>NUCLEOTIDE SEQUENCE [LARGE SCALE GENOMIC DNA]</scope>
    <source>
        <strain evidence="12 13">NSJ-9</strain>
    </source>
</reference>
<dbReference type="GO" id="GO:0004519">
    <property type="term" value="F:endonuclease activity"/>
    <property type="evidence" value="ECO:0007669"/>
    <property type="project" value="UniProtKB-KW"/>
</dbReference>
<dbReference type="InterPro" id="IPR000432">
    <property type="entry name" value="DNA_mismatch_repair_MutS_C"/>
</dbReference>
<comment type="similarity">
    <text evidence="8">Belongs to the DNA mismatch repair MutS family. MutS2 subfamily.</text>
</comment>
<feature type="binding site" evidence="8">
    <location>
        <begin position="335"/>
        <end position="342"/>
    </location>
    <ligand>
        <name>ATP</name>
        <dbReference type="ChEBI" id="CHEBI:30616"/>
    </ligand>
</feature>
<keyword evidence="9" id="KW-0175">Coiled coil</keyword>
<dbReference type="HAMAP" id="MF_00092">
    <property type="entry name" value="MutS2"/>
    <property type="match status" value="1"/>
</dbReference>
<keyword evidence="1 8" id="KW-0540">Nuclease</keyword>
<comment type="function">
    <text evidence="8">Endonuclease that is involved in the suppression of homologous recombination and thus may have a key role in the control of bacterial genetic diversity.</text>
</comment>
<dbReference type="PANTHER" id="PTHR48466:SF2">
    <property type="entry name" value="OS10G0509000 PROTEIN"/>
    <property type="match status" value="1"/>
</dbReference>
<dbReference type="InterPro" id="IPR036063">
    <property type="entry name" value="Smr_dom_sf"/>
</dbReference>
<dbReference type="EC" id="3.1.-.-" evidence="8"/>
<dbReference type="SMART" id="SM00533">
    <property type="entry name" value="MUTSd"/>
    <property type="match status" value="1"/>
</dbReference>
<keyword evidence="3 8" id="KW-0547">Nucleotide-binding</keyword>
<keyword evidence="7 8" id="KW-0238">DNA-binding</keyword>
<dbReference type="SUPFAM" id="SSF52540">
    <property type="entry name" value="P-loop containing nucleoside triphosphate hydrolases"/>
    <property type="match status" value="1"/>
</dbReference>
<comment type="subunit">
    <text evidence="8">Homodimer. Binds to stalled ribosomes, contacting rRNA.</text>
</comment>
<comment type="caution">
    <text evidence="12">The sequence shown here is derived from an EMBL/GenBank/DDBJ whole genome shotgun (WGS) entry which is preliminary data.</text>
</comment>
<keyword evidence="13" id="KW-1185">Reference proteome</keyword>
<evidence type="ECO:0000256" key="4">
    <source>
        <dbReference type="ARBA" id="ARBA00022801"/>
    </source>
</evidence>
<dbReference type="SMART" id="SM00534">
    <property type="entry name" value="MUTSac"/>
    <property type="match status" value="1"/>
</dbReference>
<dbReference type="NCBIfam" id="TIGR01069">
    <property type="entry name" value="mutS2"/>
    <property type="match status" value="1"/>
</dbReference>
<name>A0ABR7GEX8_9FIRM</name>
<dbReference type="RefSeq" id="WP_186854087.1">
    <property type="nucleotide sequence ID" value="NZ_JACOPG010000002.1"/>
</dbReference>
<feature type="coiled-coil region" evidence="9">
    <location>
        <begin position="536"/>
        <end position="592"/>
    </location>
</feature>
<evidence type="ECO:0000256" key="7">
    <source>
        <dbReference type="ARBA" id="ARBA00023125"/>
    </source>
</evidence>
<evidence type="ECO:0000256" key="9">
    <source>
        <dbReference type="SAM" id="Coils"/>
    </source>
</evidence>
<dbReference type="InterPro" id="IPR002625">
    <property type="entry name" value="Smr_dom"/>
</dbReference>
<evidence type="ECO:0000313" key="12">
    <source>
        <dbReference type="EMBL" id="MBC5686003.1"/>
    </source>
</evidence>
<sequence>MNKKALKTLEYNKIIALLEQCAGSTQGKAYCRELLPVSNLSQIKRMQAETKDALSRIFKRGSVSFSGITDVRPFLKHLEIGSSLTISELLAITSLLEVAKRVKTYGRSENDLSIESDHLAHFFNNLEPLTPVCQEIRHCILSEDSIADDASPGLKNIRRQKNVIGERIRTQMNTMLNNNTTRSYLQDGVITVRGGRYCLPVKAEYKNYVPGMVHDQSSSGSTLFIEPMSVVNLNNSLRELELQEAEEIEKILADLSNLVAEHTEEISQDFMILAELDFIFAKGELARKMNAVEPEFHTDGIIHLRAARHPLLDPKHVVPIDLTLGKDYNLLIVTGPNTGGKTVSLKTCGLLSLMGQAGLHIPTKDRSQLSIFDDVFADIGDEQSIEQSLSTFSSHMTNIVHILREVERSSGHYLCLFDELCAGTDPKEGAALATAILSSLHERGVLTMATTHYSELKMYALSTPGVENACCEFSVETLSPTYHLLIGIPGKSNAFAISKKLGLSDDLIADAKTHVTEDDQNFEDLMVDLEQRRVSMMRDSEEIARQKREMEDLQKKLKEREDRLNASKDKILRQANEDASHILQEAKQIADETIRDFNKYSHSNPDIAKMEAKRAAVGKKLAASRKKASVAAKDNNKPKNHKVPKNLRVGDPVKVLSMNINGTVYSLPNARGDLQVQMGIMRSKVNINDLILLEDNDTAAKTTGKKSRYTGNGGFSKAATISPEINLLGLNGDEAVAKLDKYLDDAYVSHLKSVRVVHGKGTGALRKAVHQYLRKQKIVDEFHLAEFGEGDAGVTIVTFK</sequence>